<proteinExistence type="predicted"/>
<dbReference type="InterPro" id="IPR029501">
    <property type="entry name" value="EndoU_bac"/>
</dbReference>
<dbReference type="HOGENOM" id="CLU_2179975_0_0_11"/>
<feature type="domain" description="Bacterial EndoU nuclease" evidence="1">
    <location>
        <begin position="4"/>
        <end position="100"/>
    </location>
</feature>
<dbReference type="GO" id="GO:0004519">
    <property type="term" value="F:endonuclease activity"/>
    <property type="evidence" value="ECO:0007669"/>
    <property type="project" value="InterPro"/>
</dbReference>
<evidence type="ECO:0000313" key="3">
    <source>
        <dbReference type="Proteomes" id="UP000000657"/>
    </source>
</evidence>
<organism evidence="2 3">
    <name type="scientific">Frankia alni (strain DSM 45986 / CECT 9034 / ACN14a)</name>
    <dbReference type="NCBI Taxonomy" id="326424"/>
    <lineage>
        <taxon>Bacteria</taxon>
        <taxon>Bacillati</taxon>
        <taxon>Actinomycetota</taxon>
        <taxon>Actinomycetes</taxon>
        <taxon>Frankiales</taxon>
        <taxon>Frankiaceae</taxon>
        <taxon>Frankia</taxon>
    </lineage>
</organism>
<sequence>MEDRKPDGTYHADVEFRHPTTGEWRRKDVPEHTMFPNQWPEQKVRDAVQTTYEKIYDDVIEPRLRNNEEIPKKALRDRYDGVLIQLYVSPSGELRTAFPIQKSDPGEHR</sequence>
<dbReference type="AlphaFoldDB" id="Q0REB1"/>
<dbReference type="Proteomes" id="UP000000657">
    <property type="component" value="Chromosome"/>
</dbReference>
<keyword evidence="3" id="KW-1185">Reference proteome</keyword>
<accession>Q0REB1</accession>
<dbReference type="eggNOG" id="ENOG5032WKZ">
    <property type="taxonomic scope" value="Bacteria"/>
</dbReference>
<dbReference type="Pfam" id="PF14436">
    <property type="entry name" value="EndoU_bacteria"/>
    <property type="match status" value="1"/>
</dbReference>
<evidence type="ECO:0000259" key="1">
    <source>
        <dbReference type="Pfam" id="PF14436"/>
    </source>
</evidence>
<reference evidence="2 3" key="1">
    <citation type="journal article" date="2007" name="Genome Res.">
        <title>Genome characteristics of facultatively symbiotic Frankia sp. strains reflect host range and host plant biogeography.</title>
        <authorList>
            <person name="Normand P."/>
            <person name="Lapierre P."/>
            <person name="Tisa L.S."/>
            <person name="Gogarten J.P."/>
            <person name="Alloisio N."/>
            <person name="Bagnarol E."/>
            <person name="Bassi C.A."/>
            <person name="Berry A.M."/>
            <person name="Bickhart D.M."/>
            <person name="Choisne N."/>
            <person name="Couloux A."/>
            <person name="Cournoyer B."/>
            <person name="Cruveiller S."/>
            <person name="Daubin V."/>
            <person name="Demange N."/>
            <person name="Francino M.P."/>
            <person name="Goltsman E."/>
            <person name="Huang Y."/>
            <person name="Kopp O.R."/>
            <person name="Labarre L."/>
            <person name="Lapidus A."/>
            <person name="Lavire C."/>
            <person name="Marechal J."/>
            <person name="Martinez M."/>
            <person name="Mastronunzio J.E."/>
            <person name="Mullin B.C."/>
            <person name="Niemann J."/>
            <person name="Pujic P."/>
            <person name="Rawnsley T."/>
            <person name="Rouy Z."/>
            <person name="Schenowitz C."/>
            <person name="Sellstedt A."/>
            <person name="Tavares F."/>
            <person name="Tomkins J.P."/>
            <person name="Vallenet D."/>
            <person name="Valverde C."/>
            <person name="Wall L.G."/>
            <person name="Wang Y."/>
            <person name="Medigue C."/>
            <person name="Benson D.R."/>
        </authorList>
    </citation>
    <scope>NUCLEOTIDE SEQUENCE [LARGE SCALE GENOMIC DNA]</scope>
    <source>
        <strain evidence="3">DSM 45986 / CECT 9034 / ACN14a</strain>
    </source>
</reference>
<name>Q0REB1_FRAAA</name>
<gene>
    <name evidence="2" type="ordered locus">FRAAL5566</name>
</gene>
<evidence type="ECO:0000313" key="2">
    <source>
        <dbReference type="EMBL" id="CAJ64199.1"/>
    </source>
</evidence>
<dbReference type="KEGG" id="fal:FRAAL5566"/>
<dbReference type="EMBL" id="CT573213">
    <property type="protein sequence ID" value="CAJ64199.1"/>
    <property type="molecule type" value="Genomic_DNA"/>
</dbReference>
<protein>
    <recommendedName>
        <fullName evidence="1">Bacterial EndoU nuclease domain-containing protein</fullName>
    </recommendedName>
</protein>